<sequence>MAATRVGLNHIDIVGPLLPITGGFVVPFTAYFSLLSARVVLQRLKDKISLGDEDEECTESDTDPTTTTATTSTTEKDKDDKHKHHHKHHHHHHHPLMVLSRAHANFAENVPLALILAAVAELNGANRKALKVSLAGLMVARVLHAEFGLCRPGATGMGRAVGYYGTLGVMGFLAGYAGWLVKDYWLA</sequence>
<dbReference type="SUPFAM" id="SSF161084">
    <property type="entry name" value="MAPEG domain-like"/>
    <property type="match status" value="1"/>
</dbReference>
<evidence type="ECO:0000256" key="5">
    <source>
        <dbReference type="SAM" id="MobiDB-lite"/>
    </source>
</evidence>
<proteinExistence type="predicted"/>
<gene>
    <name evidence="7" type="ORF">QBC47DRAFT_117259</name>
</gene>
<accession>A0AAJ0BN59</accession>
<comment type="caution">
    <text evidence="7">The sequence shown here is derived from an EMBL/GenBank/DDBJ whole genome shotgun (WGS) entry which is preliminary data.</text>
</comment>
<feature type="region of interest" description="Disordered" evidence="5">
    <location>
        <begin position="51"/>
        <end position="94"/>
    </location>
</feature>
<dbReference type="EMBL" id="MU839828">
    <property type="protein sequence ID" value="KAK1759892.1"/>
    <property type="molecule type" value="Genomic_DNA"/>
</dbReference>
<keyword evidence="3 6" id="KW-1133">Transmembrane helix</keyword>
<evidence type="ECO:0000313" key="8">
    <source>
        <dbReference type="Proteomes" id="UP001239445"/>
    </source>
</evidence>
<feature type="transmembrane region" description="Helical" evidence="6">
    <location>
        <begin position="20"/>
        <end position="41"/>
    </location>
</feature>
<feature type="compositionally biased region" description="Low complexity" evidence="5">
    <location>
        <begin position="63"/>
        <end position="73"/>
    </location>
</feature>
<evidence type="ECO:0000256" key="2">
    <source>
        <dbReference type="ARBA" id="ARBA00022692"/>
    </source>
</evidence>
<feature type="compositionally biased region" description="Acidic residues" evidence="5">
    <location>
        <begin position="51"/>
        <end position="62"/>
    </location>
</feature>
<organism evidence="7 8">
    <name type="scientific">Echria macrotheca</name>
    <dbReference type="NCBI Taxonomy" id="438768"/>
    <lineage>
        <taxon>Eukaryota</taxon>
        <taxon>Fungi</taxon>
        <taxon>Dikarya</taxon>
        <taxon>Ascomycota</taxon>
        <taxon>Pezizomycotina</taxon>
        <taxon>Sordariomycetes</taxon>
        <taxon>Sordariomycetidae</taxon>
        <taxon>Sordariales</taxon>
        <taxon>Schizotheciaceae</taxon>
        <taxon>Echria</taxon>
    </lineage>
</organism>
<dbReference type="PANTHER" id="PTHR35814">
    <property type="match status" value="1"/>
</dbReference>
<dbReference type="InterPro" id="IPR001129">
    <property type="entry name" value="Membr-assoc_MAPEG"/>
</dbReference>
<evidence type="ECO:0000256" key="6">
    <source>
        <dbReference type="SAM" id="Phobius"/>
    </source>
</evidence>
<feature type="transmembrane region" description="Helical" evidence="6">
    <location>
        <begin position="161"/>
        <end position="181"/>
    </location>
</feature>
<dbReference type="InterPro" id="IPR023352">
    <property type="entry name" value="MAPEG-like_dom_sf"/>
</dbReference>
<comment type="subcellular location">
    <subcellularLocation>
        <location evidence="1">Membrane</location>
    </subcellularLocation>
</comment>
<reference evidence="7" key="1">
    <citation type="submission" date="2023-06" db="EMBL/GenBank/DDBJ databases">
        <title>Genome-scale phylogeny and comparative genomics of the fungal order Sordariales.</title>
        <authorList>
            <consortium name="Lawrence Berkeley National Laboratory"/>
            <person name="Hensen N."/>
            <person name="Bonometti L."/>
            <person name="Westerberg I."/>
            <person name="Brannstrom I.O."/>
            <person name="Guillou S."/>
            <person name="Cros-Aarteil S."/>
            <person name="Calhoun S."/>
            <person name="Haridas S."/>
            <person name="Kuo A."/>
            <person name="Mondo S."/>
            <person name="Pangilinan J."/>
            <person name="Riley R."/>
            <person name="Labutti K."/>
            <person name="Andreopoulos B."/>
            <person name="Lipzen A."/>
            <person name="Chen C."/>
            <person name="Yanf M."/>
            <person name="Daum C."/>
            <person name="Ng V."/>
            <person name="Clum A."/>
            <person name="Steindorff A."/>
            <person name="Ohm R."/>
            <person name="Martin F."/>
            <person name="Silar P."/>
            <person name="Natvig D."/>
            <person name="Lalanne C."/>
            <person name="Gautier V."/>
            <person name="Ament-Velasquez S.L."/>
            <person name="Kruys A."/>
            <person name="Hutchinson M.I."/>
            <person name="Powell A.J."/>
            <person name="Barry K."/>
            <person name="Miller A.N."/>
            <person name="Grigoriev I.V."/>
            <person name="Debuchy R."/>
            <person name="Gladieux P."/>
            <person name="Thoren M.H."/>
            <person name="Johannesson H."/>
        </authorList>
    </citation>
    <scope>NUCLEOTIDE SEQUENCE</scope>
    <source>
        <strain evidence="7">PSN4</strain>
    </source>
</reference>
<name>A0AAJ0BN59_9PEZI</name>
<evidence type="ECO:0000256" key="1">
    <source>
        <dbReference type="ARBA" id="ARBA00004370"/>
    </source>
</evidence>
<keyword evidence="2 6" id="KW-0812">Transmembrane</keyword>
<evidence type="ECO:0000256" key="4">
    <source>
        <dbReference type="ARBA" id="ARBA00023136"/>
    </source>
</evidence>
<keyword evidence="4 6" id="KW-0472">Membrane</keyword>
<feature type="compositionally biased region" description="Basic residues" evidence="5">
    <location>
        <begin position="81"/>
        <end position="94"/>
    </location>
</feature>
<dbReference type="AlphaFoldDB" id="A0AAJ0BN59"/>
<evidence type="ECO:0000256" key="3">
    <source>
        <dbReference type="ARBA" id="ARBA00022989"/>
    </source>
</evidence>
<protein>
    <submittedName>
        <fullName evidence="7">Membrane-associated, eicosanoid/glutathione metabolism protein</fullName>
    </submittedName>
</protein>
<keyword evidence="8" id="KW-1185">Reference proteome</keyword>
<dbReference type="Proteomes" id="UP001239445">
    <property type="component" value="Unassembled WGS sequence"/>
</dbReference>
<dbReference type="PANTHER" id="PTHR35814:SF1">
    <property type="entry name" value="GLUTATHIONE S-TRANSFERASE-RELATED"/>
    <property type="match status" value="1"/>
</dbReference>
<dbReference type="Pfam" id="PF01124">
    <property type="entry name" value="MAPEG"/>
    <property type="match status" value="1"/>
</dbReference>
<dbReference type="Gene3D" id="1.20.120.550">
    <property type="entry name" value="Membrane associated eicosanoid/glutathione metabolism-like domain"/>
    <property type="match status" value="1"/>
</dbReference>
<evidence type="ECO:0000313" key="7">
    <source>
        <dbReference type="EMBL" id="KAK1759892.1"/>
    </source>
</evidence>
<dbReference type="GO" id="GO:0016020">
    <property type="term" value="C:membrane"/>
    <property type="evidence" value="ECO:0007669"/>
    <property type="project" value="UniProtKB-SubCell"/>
</dbReference>